<dbReference type="Gene3D" id="1.10.150.130">
    <property type="match status" value="1"/>
</dbReference>
<organism evidence="5 6">
    <name type="scientific">alpha proteobacterium IMCC14465</name>
    <dbReference type="NCBI Taxonomy" id="1220535"/>
    <lineage>
        <taxon>Bacteria</taxon>
        <taxon>Pseudomonadati</taxon>
        <taxon>Pseudomonadota</taxon>
        <taxon>Alphaproteobacteria</taxon>
        <taxon>PS1 clade</taxon>
    </lineage>
</organism>
<dbReference type="GO" id="GO:0006310">
    <property type="term" value="P:DNA recombination"/>
    <property type="evidence" value="ECO:0007669"/>
    <property type="project" value="UniProtKB-KW"/>
</dbReference>
<evidence type="ECO:0000313" key="5">
    <source>
        <dbReference type="EMBL" id="EJW20630.1"/>
    </source>
</evidence>
<proteinExistence type="predicted"/>
<dbReference type="InterPro" id="IPR002104">
    <property type="entry name" value="Integrase_catalytic"/>
</dbReference>
<reference evidence="5 6" key="1">
    <citation type="journal article" date="2012" name="J. Bacteriol.">
        <title>Genome Sequence of Strain IMCC14465, Isolated from the East Sea, Belonging to the PS1 Clade of Alphaproteobacteria.</title>
        <authorList>
            <person name="Yang S.J."/>
            <person name="Kang I."/>
            <person name="Cho J.C."/>
        </authorList>
    </citation>
    <scope>NUCLEOTIDE SEQUENCE [LARGE SCALE GENOMIC DNA]</scope>
    <source>
        <strain evidence="5 6">IMCC14465</strain>
    </source>
</reference>
<evidence type="ECO:0000313" key="6">
    <source>
        <dbReference type="Proteomes" id="UP000004836"/>
    </source>
</evidence>
<sequence length="328" mass="38596">MGCVRRRGTKWNAQVRIAGWRSFTKTFEKKSDALDWCRETETAIRSAPLHTSKSSPNLKFKDLIEKYRDKVTPTHKGYQTETYRLNRFANSWIGQVKVAHLTPRHYEQYRNDRLEIVKQCTVRGELTLMKRVLDYGIRILGVGLTDNPIKFIELPSTYTPRTRRLENDEFERLLTIALEQKNSLIAPIIIFAVETGMRRSEILKMRWSDIDETKKTAKLTNTKNGDDRTVPLTRNAFEVLKNLEKKTEFVFPITANCLQLAWRRVKKNADIQDLRFHDLRHEAISRFFEHGLTVPEVALISGHKDIRQLFRYTHLMPQKISEKYIIFQ</sequence>
<keyword evidence="2" id="KW-0238">DNA-binding</keyword>
<keyword evidence="6" id="KW-1185">Reference proteome</keyword>
<dbReference type="PROSITE" id="PS51898">
    <property type="entry name" value="TYR_RECOMBINASE"/>
    <property type="match status" value="1"/>
</dbReference>
<dbReference type="Proteomes" id="UP000004836">
    <property type="component" value="Unassembled WGS sequence"/>
</dbReference>
<keyword evidence="1" id="KW-0229">DNA integration</keyword>
<dbReference type="InterPro" id="IPR013762">
    <property type="entry name" value="Integrase-like_cat_sf"/>
</dbReference>
<name>J9A2U1_9PROT</name>
<feature type="domain" description="Tyr recombinase" evidence="4">
    <location>
        <begin position="160"/>
        <end position="325"/>
    </location>
</feature>
<dbReference type="InterPro" id="IPR050090">
    <property type="entry name" value="Tyrosine_recombinase_XerCD"/>
</dbReference>
<dbReference type="OrthoDB" id="6388170at2"/>
<evidence type="ECO:0000256" key="2">
    <source>
        <dbReference type="ARBA" id="ARBA00023125"/>
    </source>
</evidence>
<accession>J9A2U1</accession>
<dbReference type="eggNOG" id="COG0582">
    <property type="taxonomic scope" value="Bacteria"/>
</dbReference>
<dbReference type="GO" id="GO:0015074">
    <property type="term" value="P:DNA integration"/>
    <property type="evidence" value="ECO:0007669"/>
    <property type="project" value="UniProtKB-KW"/>
</dbReference>
<dbReference type="PANTHER" id="PTHR30349:SF94">
    <property type="entry name" value="INTEGRASE_RECOMBINASE HI_1414-RELATED"/>
    <property type="match status" value="1"/>
</dbReference>
<dbReference type="Pfam" id="PF00589">
    <property type="entry name" value="Phage_integrase"/>
    <property type="match status" value="1"/>
</dbReference>
<evidence type="ECO:0000256" key="3">
    <source>
        <dbReference type="ARBA" id="ARBA00023172"/>
    </source>
</evidence>
<dbReference type="SUPFAM" id="SSF56349">
    <property type="entry name" value="DNA breaking-rejoining enzymes"/>
    <property type="match status" value="1"/>
</dbReference>
<dbReference type="CDD" id="cd00796">
    <property type="entry name" value="INT_Rci_Hp1_C"/>
    <property type="match status" value="1"/>
</dbReference>
<gene>
    <name evidence="5" type="ORF">IMCC14465_15170</name>
</gene>
<evidence type="ECO:0000259" key="4">
    <source>
        <dbReference type="PROSITE" id="PS51898"/>
    </source>
</evidence>
<keyword evidence="3" id="KW-0233">DNA recombination</keyword>
<dbReference type="GO" id="GO:0003677">
    <property type="term" value="F:DNA binding"/>
    <property type="evidence" value="ECO:0007669"/>
    <property type="project" value="UniProtKB-KW"/>
</dbReference>
<comment type="caution">
    <text evidence="5">The sequence shown here is derived from an EMBL/GenBank/DDBJ whole genome shotgun (WGS) entry which is preliminary data.</text>
</comment>
<evidence type="ECO:0000256" key="1">
    <source>
        <dbReference type="ARBA" id="ARBA00022908"/>
    </source>
</evidence>
<protein>
    <recommendedName>
        <fullName evidence="4">Tyr recombinase domain-containing protein</fullName>
    </recommendedName>
</protein>
<dbReference type="InterPro" id="IPR011010">
    <property type="entry name" value="DNA_brk_join_enz"/>
</dbReference>
<dbReference type="PANTHER" id="PTHR30349">
    <property type="entry name" value="PHAGE INTEGRASE-RELATED"/>
    <property type="match status" value="1"/>
</dbReference>
<dbReference type="Gene3D" id="1.10.443.10">
    <property type="entry name" value="Intergrase catalytic core"/>
    <property type="match status" value="1"/>
</dbReference>
<dbReference type="InterPro" id="IPR010998">
    <property type="entry name" value="Integrase_recombinase_N"/>
</dbReference>
<dbReference type="AlphaFoldDB" id="J9A2U1"/>
<dbReference type="EMBL" id="ALYF01000006">
    <property type="protein sequence ID" value="EJW20630.1"/>
    <property type="molecule type" value="Genomic_DNA"/>
</dbReference>